<dbReference type="Proteomes" id="UP000694414">
    <property type="component" value="Unplaced"/>
</dbReference>
<feature type="chain" id="PRO_5034466098" evidence="1">
    <location>
        <begin position="32"/>
        <end position="160"/>
    </location>
</feature>
<evidence type="ECO:0000313" key="3">
    <source>
        <dbReference type="Proteomes" id="UP000694414"/>
    </source>
</evidence>
<dbReference type="Ensembl" id="ENSPSMT00000021552.1">
    <property type="protein sequence ID" value="ENSPSMP00000018577.1"/>
    <property type="gene ID" value="ENSPSMG00000013163.1"/>
</dbReference>
<name>A0A8C8ZV11_PROSS</name>
<proteinExistence type="predicted"/>
<protein>
    <submittedName>
        <fullName evidence="2">Uncharacterized protein</fullName>
    </submittedName>
</protein>
<keyword evidence="1" id="KW-0732">Signal</keyword>
<reference evidence="2" key="1">
    <citation type="submission" date="2025-08" db="UniProtKB">
        <authorList>
            <consortium name="Ensembl"/>
        </authorList>
    </citation>
    <scope>IDENTIFICATION</scope>
</reference>
<organism evidence="2 3">
    <name type="scientific">Prolemur simus</name>
    <name type="common">Greater bamboo lemur</name>
    <name type="synonym">Hapalemur simus</name>
    <dbReference type="NCBI Taxonomy" id="1328070"/>
    <lineage>
        <taxon>Eukaryota</taxon>
        <taxon>Metazoa</taxon>
        <taxon>Chordata</taxon>
        <taxon>Craniata</taxon>
        <taxon>Vertebrata</taxon>
        <taxon>Euteleostomi</taxon>
        <taxon>Mammalia</taxon>
        <taxon>Eutheria</taxon>
        <taxon>Euarchontoglires</taxon>
        <taxon>Primates</taxon>
        <taxon>Strepsirrhini</taxon>
        <taxon>Lemuriformes</taxon>
        <taxon>Lemuridae</taxon>
        <taxon>Prolemur</taxon>
    </lineage>
</organism>
<evidence type="ECO:0000313" key="2">
    <source>
        <dbReference type="Ensembl" id="ENSPSMP00000018577.1"/>
    </source>
</evidence>
<accession>A0A8C8ZV11</accession>
<feature type="signal peptide" evidence="1">
    <location>
        <begin position="1"/>
        <end position="31"/>
    </location>
</feature>
<dbReference type="AlphaFoldDB" id="A0A8C8ZV11"/>
<reference evidence="2" key="2">
    <citation type="submission" date="2025-09" db="UniProtKB">
        <authorList>
            <consortium name="Ensembl"/>
        </authorList>
    </citation>
    <scope>IDENTIFICATION</scope>
</reference>
<sequence>MAAHLRPGGHAQPWGSLPLCWGHWCLVLAHAIRLLLEYTDSSYEEKMYTMGDGNGILWSVVPTSAQPGSPCRGRLWLPVQPPPAGAAAWPSLKPCEGAVSLPRQDAGRDRWAWCRQLAGSPLGVCKAYASLSGTESRALASVLHPPRPPTLEWETEGLRL</sequence>
<dbReference type="Gene3D" id="3.40.30.10">
    <property type="entry name" value="Glutaredoxin"/>
    <property type="match status" value="1"/>
</dbReference>
<keyword evidence="3" id="KW-1185">Reference proteome</keyword>
<evidence type="ECO:0000256" key="1">
    <source>
        <dbReference type="SAM" id="SignalP"/>
    </source>
</evidence>